<dbReference type="InterPro" id="IPR027463">
    <property type="entry name" value="AcrB_DN_DC_subdom"/>
</dbReference>
<evidence type="ECO:0000256" key="9">
    <source>
        <dbReference type="SAM" id="Phobius"/>
    </source>
</evidence>
<reference evidence="10 11" key="1">
    <citation type="submission" date="2017-09" db="EMBL/GenBank/DDBJ databases">
        <title>Complete genome sequence of Verrucomicrobial strain HZ-65, isolated from freshwater.</title>
        <authorList>
            <person name="Choi A."/>
        </authorList>
    </citation>
    <scope>NUCLEOTIDE SEQUENCE [LARGE SCALE GENOMIC DNA]</scope>
    <source>
        <strain evidence="10 11">HZ-65</strain>
    </source>
</reference>
<evidence type="ECO:0000256" key="3">
    <source>
        <dbReference type="ARBA" id="ARBA00022475"/>
    </source>
</evidence>
<dbReference type="PANTHER" id="PTHR32063">
    <property type="match status" value="1"/>
</dbReference>
<feature type="transmembrane region" description="Helical" evidence="9">
    <location>
        <begin position="435"/>
        <end position="455"/>
    </location>
</feature>
<feature type="transmembrane region" description="Helical" evidence="9">
    <location>
        <begin position="390"/>
        <end position="415"/>
    </location>
</feature>
<keyword evidence="2" id="KW-0813">Transport</keyword>
<proteinExistence type="predicted"/>
<evidence type="ECO:0000256" key="7">
    <source>
        <dbReference type="ARBA" id="ARBA00023136"/>
    </source>
</evidence>
<feature type="transmembrane region" description="Helical" evidence="9">
    <location>
        <begin position="967"/>
        <end position="984"/>
    </location>
</feature>
<evidence type="ECO:0000256" key="6">
    <source>
        <dbReference type="ARBA" id="ARBA00022989"/>
    </source>
</evidence>
<dbReference type="RefSeq" id="WP_096057151.1">
    <property type="nucleotide sequence ID" value="NZ_CP023344.1"/>
</dbReference>
<evidence type="ECO:0000256" key="4">
    <source>
        <dbReference type="ARBA" id="ARBA00022519"/>
    </source>
</evidence>
<dbReference type="Gene3D" id="3.30.70.1430">
    <property type="entry name" value="Multidrug efflux transporter AcrB pore domain"/>
    <property type="match status" value="2"/>
</dbReference>
<dbReference type="Pfam" id="PF00873">
    <property type="entry name" value="ACR_tran"/>
    <property type="match status" value="1"/>
</dbReference>
<feature type="compositionally biased region" description="Polar residues" evidence="8">
    <location>
        <begin position="116"/>
        <end position="132"/>
    </location>
</feature>
<feature type="transmembrane region" description="Helical" evidence="9">
    <location>
        <begin position="12"/>
        <end position="32"/>
    </location>
</feature>
<dbReference type="GO" id="GO:0042910">
    <property type="term" value="F:xenobiotic transmembrane transporter activity"/>
    <property type="evidence" value="ECO:0007669"/>
    <property type="project" value="TreeGrafter"/>
</dbReference>
<feature type="transmembrane region" description="Helical" evidence="9">
    <location>
        <begin position="858"/>
        <end position="877"/>
    </location>
</feature>
<dbReference type="InterPro" id="IPR001036">
    <property type="entry name" value="Acrflvin-R"/>
</dbReference>
<feature type="transmembrane region" description="Helical" evidence="9">
    <location>
        <begin position="884"/>
        <end position="904"/>
    </location>
</feature>
<dbReference type="FunFam" id="1.20.1640.10:FF:000001">
    <property type="entry name" value="Efflux pump membrane transporter"/>
    <property type="match status" value="1"/>
</dbReference>
<evidence type="ECO:0000256" key="8">
    <source>
        <dbReference type="SAM" id="MobiDB-lite"/>
    </source>
</evidence>
<feature type="transmembrane region" description="Helical" evidence="9">
    <location>
        <begin position="910"/>
        <end position="931"/>
    </location>
</feature>
<dbReference type="PRINTS" id="PR00702">
    <property type="entry name" value="ACRIFLAVINRP"/>
</dbReference>
<dbReference type="SUPFAM" id="SSF82866">
    <property type="entry name" value="Multidrug efflux transporter AcrB transmembrane domain"/>
    <property type="match status" value="2"/>
</dbReference>
<dbReference type="Proteomes" id="UP000217265">
    <property type="component" value="Chromosome"/>
</dbReference>
<dbReference type="Gene3D" id="3.30.2090.10">
    <property type="entry name" value="Multidrug efflux transporter AcrB TolC docking domain, DN and DC subdomains"/>
    <property type="match status" value="2"/>
</dbReference>
<gene>
    <name evidence="10" type="ORF">CMV30_17075</name>
</gene>
<feature type="region of interest" description="Disordered" evidence="8">
    <location>
        <begin position="116"/>
        <end position="136"/>
    </location>
</feature>
<feature type="transmembrane region" description="Helical" evidence="9">
    <location>
        <begin position="364"/>
        <end position="384"/>
    </location>
</feature>
<organism evidence="10 11">
    <name type="scientific">Nibricoccus aquaticus</name>
    <dbReference type="NCBI Taxonomy" id="2576891"/>
    <lineage>
        <taxon>Bacteria</taxon>
        <taxon>Pseudomonadati</taxon>
        <taxon>Verrucomicrobiota</taxon>
        <taxon>Opitutia</taxon>
        <taxon>Opitutales</taxon>
        <taxon>Opitutaceae</taxon>
        <taxon>Nibricoccus</taxon>
    </lineage>
</organism>
<protein>
    <submittedName>
        <fullName evidence="10">Acriflavine resistance protein B</fullName>
    </submittedName>
</protein>
<evidence type="ECO:0000256" key="1">
    <source>
        <dbReference type="ARBA" id="ARBA00004429"/>
    </source>
</evidence>
<comment type="subcellular location">
    <subcellularLocation>
        <location evidence="1">Cell inner membrane</location>
        <topology evidence="1">Multi-pass membrane protein</topology>
    </subcellularLocation>
</comment>
<dbReference type="AlphaFoldDB" id="A0A290QMU2"/>
<dbReference type="FunFam" id="3.30.70.1430:FF:000001">
    <property type="entry name" value="Efflux pump membrane transporter"/>
    <property type="match status" value="1"/>
</dbReference>
<accession>A0A290QMU2</accession>
<feature type="transmembrane region" description="Helical" evidence="9">
    <location>
        <begin position="340"/>
        <end position="357"/>
    </location>
</feature>
<dbReference type="SUPFAM" id="SSF82714">
    <property type="entry name" value="Multidrug efflux transporter AcrB TolC docking domain, DN and DC subdomains"/>
    <property type="match status" value="2"/>
</dbReference>
<dbReference type="Gene3D" id="3.30.70.1320">
    <property type="entry name" value="Multidrug efflux transporter AcrB pore domain like"/>
    <property type="match status" value="1"/>
</dbReference>
<keyword evidence="6 9" id="KW-1133">Transmembrane helix</keyword>
<dbReference type="PANTHER" id="PTHR32063:SF21">
    <property type="entry name" value="MULTIDRUG RESISTANCE PROTEIN MDTB"/>
    <property type="match status" value="1"/>
</dbReference>
<keyword evidence="11" id="KW-1185">Reference proteome</keyword>
<name>A0A290QMU2_9BACT</name>
<dbReference type="OrthoDB" id="9757876at2"/>
<evidence type="ECO:0000313" key="10">
    <source>
        <dbReference type="EMBL" id="ATC65522.1"/>
    </source>
</evidence>
<evidence type="ECO:0000313" key="11">
    <source>
        <dbReference type="Proteomes" id="UP000217265"/>
    </source>
</evidence>
<feature type="transmembrane region" description="Helical" evidence="9">
    <location>
        <begin position="990"/>
        <end position="1015"/>
    </location>
</feature>
<dbReference type="Gene3D" id="3.30.70.1440">
    <property type="entry name" value="Multidrug efflux transporter AcrB pore domain"/>
    <property type="match status" value="1"/>
</dbReference>
<feature type="transmembrane region" description="Helical" evidence="9">
    <location>
        <begin position="467"/>
        <end position="485"/>
    </location>
</feature>
<dbReference type="EMBL" id="CP023344">
    <property type="protein sequence ID" value="ATC65522.1"/>
    <property type="molecule type" value="Genomic_DNA"/>
</dbReference>
<dbReference type="SUPFAM" id="SSF82693">
    <property type="entry name" value="Multidrug efflux transporter AcrB pore domain, PN1, PN2, PC1 and PC2 subdomains"/>
    <property type="match status" value="4"/>
</dbReference>
<evidence type="ECO:0000256" key="2">
    <source>
        <dbReference type="ARBA" id="ARBA00022448"/>
    </source>
</evidence>
<evidence type="ECO:0000256" key="5">
    <source>
        <dbReference type="ARBA" id="ARBA00022692"/>
    </source>
</evidence>
<keyword evidence="4" id="KW-0997">Cell inner membrane</keyword>
<dbReference type="KEGG" id="vbh:CMV30_17075"/>
<dbReference type="Gene3D" id="1.20.1640.10">
    <property type="entry name" value="Multidrug efflux transporter AcrB transmembrane domain"/>
    <property type="match status" value="2"/>
</dbReference>
<keyword evidence="7 9" id="KW-0472">Membrane</keyword>
<keyword evidence="5 9" id="KW-0812">Transmembrane</keyword>
<feature type="transmembrane region" description="Helical" evidence="9">
    <location>
        <begin position="533"/>
        <end position="553"/>
    </location>
</feature>
<keyword evidence="3" id="KW-1003">Cell membrane</keyword>
<dbReference type="GO" id="GO:0005886">
    <property type="term" value="C:plasma membrane"/>
    <property type="evidence" value="ECO:0007669"/>
    <property type="project" value="UniProtKB-SubCell"/>
</dbReference>
<sequence>MNLPELCIKRPVMTTLLTVALVVFGVISFRILPVSDMPNVEFPTISINASLPGASPETMATAVATPIESQLSTISGIDSMSSTSSLGSTSITLQFSLDRNIDSAAQDVQTALSAAQRQLPNEMTSPPSFRKSNPSDRPILFITMSSPTLQLSEVNDYAENILAQQISMITGVADVNVYGSQKYAVRVQFDPRQLAARGITIDQVQSALAAQNVNQPTGQVDGAAKTYTITATGQLAKAKEFSQIIVAWRDGTPVRLGQIAKVIDSIQNTRVSAMVYTADGARPTIMLGILKQPGSNTVAVVDAIRAALPKFEAELPPAIKLEILRDGSQAVRESVHDVEFTLLLSIALVILVIFLFLRSATATVIPSIAIPLALLGTFVVMHFFDFTLDNFSLLALTLSVGFVVDDAIVMLENIVRHIEMGKSVREAALIGSKEIGFTILSMTLSLIAVFIPLMFMSGVLGMLLHEFAITITASIIVSGIVSLTLTPMLCSRFLKPHAHAQKHGRIYRFSEKMFDGMLHTYERSLKFFMRHRLITIGSAVVSLVLTGVLFTQLRQGFIPTDDQGMLNVNIEAAQSTSVTAMRTYLDQAARIVKDHPAVDAVQSSIGGGRSTGTNTGSMNVRLKDRSERVSAFIVANELRASLSKVVGIRAYPQVPPTIRIGGIASKALYQVAISGSDLDSLYATAGDFEKKLRELPELTDLNSDLQITSPQLSVEINRDRAGALGISPAAIESALYSAFGTRQASTIYTSNAQYYVILEIDPALGFDPASLRSVHLRTSTGELVSLDTVVTVKPKVGPLTVGHIGQSAAVTYSFNLKPGAALGDATAAIARAAESLPPSISYSLQGTAQAFQQSMSNIGLLLILAIFVIYIVLGILYEDFVHPLTILSGLPAAGLGALLTLWLFGEELNIMGYVGLILLIGIVKKNAIMMIDFALAAEREQGANFSPEKVIYEACVARFRPIMMTTFAALAGALPIALGIGAGAESRRPLGLAVVGGLVVSQLLTLYLTPVLYIYMERLKGLFRRTATHTDPAHSPTVLVAKPTVTRA</sequence>